<name>A0A914CVN0_9BILA</name>
<reference evidence="2" key="1">
    <citation type="submission" date="2022-11" db="UniProtKB">
        <authorList>
            <consortium name="WormBaseParasite"/>
        </authorList>
    </citation>
    <scope>IDENTIFICATION</scope>
</reference>
<evidence type="ECO:0000313" key="2">
    <source>
        <dbReference type="WBParaSite" id="ACRNAN_scaffold1486.g24033.t1"/>
    </source>
</evidence>
<dbReference type="AlphaFoldDB" id="A0A914CVN0"/>
<evidence type="ECO:0000313" key="1">
    <source>
        <dbReference type="Proteomes" id="UP000887540"/>
    </source>
</evidence>
<accession>A0A914CVN0</accession>
<keyword evidence="1" id="KW-1185">Reference proteome</keyword>
<organism evidence="1 2">
    <name type="scientific">Acrobeloides nanus</name>
    <dbReference type="NCBI Taxonomy" id="290746"/>
    <lineage>
        <taxon>Eukaryota</taxon>
        <taxon>Metazoa</taxon>
        <taxon>Ecdysozoa</taxon>
        <taxon>Nematoda</taxon>
        <taxon>Chromadorea</taxon>
        <taxon>Rhabditida</taxon>
        <taxon>Tylenchina</taxon>
        <taxon>Cephalobomorpha</taxon>
        <taxon>Cephaloboidea</taxon>
        <taxon>Cephalobidae</taxon>
        <taxon>Acrobeloides</taxon>
    </lineage>
</organism>
<dbReference type="Proteomes" id="UP000887540">
    <property type="component" value="Unplaced"/>
</dbReference>
<proteinExistence type="predicted"/>
<dbReference type="WBParaSite" id="ACRNAN_scaffold1486.g24033.t1">
    <property type="protein sequence ID" value="ACRNAN_scaffold1486.g24033.t1"/>
    <property type="gene ID" value="ACRNAN_scaffold1486.g24033"/>
</dbReference>
<sequence length="136" mass="15964">MIFFLKEIHKAYPNLGSLEFKNSIDILNDRTQKGLEKFVDIMKEYVKVLEEIEELPFKITLYLFTYTFGNIQESIRDGTLADFLRSDGYAREPNSADLDRQITEAEKRIQVTPNKECVAMVQKKLFGYERERGDRV</sequence>
<protein>
    <submittedName>
        <fullName evidence="2">Uncharacterized protein</fullName>
    </submittedName>
</protein>